<organism evidence="3 4">
    <name type="scientific">Hibiscus syriacus</name>
    <name type="common">Rose of Sharon</name>
    <dbReference type="NCBI Taxonomy" id="106335"/>
    <lineage>
        <taxon>Eukaryota</taxon>
        <taxon>Viridiplantae</taxon>
        <taxon>Streptophyta</taxon>
        <taxon>Embryophyta</taxon>
        <taxon>Tracheophyta</taxon>
        <taxon>Spermatophyta</taxon>
        <taxon>Magnoliopsida</taxon>
        <taxon>eudicotyledons</taxon>
        <taxon>Gunneridae</taxon>
        <taxon>Pentapetalae</taxon>
        <taxon>rosids</taxon>
        <taxon>malvids</taxon>
        <taxon>Malvales</taxon>
        <taxon>Malvaceae</taxon>
        <taxon>Malvoideae</taxon>
        <taxon>Hibiscus</taxon>
    </lineage>
</organism>
<protein>
    <recommendedName>
        <fullName evidence="2">NB-ARC domain-containing protein</fullName>
    </recommendedName>
</protein>
<evidence type="ECO:0000313" key="3">
    <source>
        <dbReference type="EMBL" id="KAE8682049.1"/>
    </source>
</evidence>
<dbReference type="PANTHER" id="PTHR36766:SF51">
    <property type="entry name" value="DISEASE RESISTANCE RPP13-LIKE PROTEIN 1"/>
    <property type="match status" value="1"/>
</dbReference>
<dbReference type="InterPro" id="IPR027417">
    <property type="entry name" value="P-loop_NTPase"/>
</dbReference>
<dbReference type="GO" id="GO:0006952">
    <property type="term" value="P:defense response"/>
    <property type="evidence" value="ECO:0007669"/>
    <property type="project" value="UniProtKB-KW"/>
</dbReference>
<dbReference type="Pfam" id="PF00931">
    <property type="entry name" value="NB-ARC"/>
    <property type="match status" value="1"/>
</dbReference>
<dbReference type="PRINTS" id="PR00364">
    <property type="entry name" value="DISEASERSIST"/>
</dbReference>
<dbReference type="Proteomes" id="UP000436088">
    <property type="component" value="Unassembled WGS sequence"/>
</dbReference>
<evidence type="ECO:0000259" key="2">
    <source>
        <dbReference type="Pfam" id="PF00931"/>
    </source>
</evidence>
<dbReference type="Gene3D" id="1.10.8.430">
    <property type="entry name" value="Helical domain of apoptotic protease-activating factors"/>
    <property type="match status" value="1"/>
</dbReference>
<dbReference type="SUPFAM" id="SSF52540">
    <property type="entry name" value="P-loop containing nucleoside triphosphate hydrolases"/>
    <property type="match status" value="1"/>
</dbReference>
<gene>
    <name evidence="3" type="ORF">F3Y22_tig00111276pilonHSYRG00113</name>
</gene>
<dbReference type="InterPro" id="IPR032675">
    <property type="entry name" value="LRR_dom_sf"/>
</dbReference>
<dbReference type="AlphaFoldDB" id="A0A6A2YRR4"/>
<dbReference type="GO" id="GO:0043531">
    <property type="term" value="F:ADP binding"/>
    <property type="evidence" value="ECO:0007669"/>
    <property type="project" value="InterPro"/>
</dbReference>
<sequence length="685" mass="78694">MGFLRSENQWAWRDEELDDAQLTNYVHWKELSSPFTFGAKNSKIIVTTCDDNVAAIVRNVPTYYLDVLSDDDCWKLFVNHAFDATSPSKHPNMMEIGKAIVNRCNGLPLAAKTLGGLLRCKLDPDDWSKLLHSNFWDILPDDASNILPAFRLSYYYLPSHLKRLLEFSKNNGDAEDRGNEYFRDLRLRSFFNNGRGRKVGSSPVLCPRKYDVRKKFKRLPEGGGGYVKKLVIYPMSKKNMMCKRNLRLYLKQKVKAKGLSTFLNMRSSYASNVLIHDLLVKSSFRVLSLAKYENIGELPEEIGNLKHLRSLDLSETSIRRFSGVVTVGDEFYGNGHASDKSFGSLEILCFEDMAEWEEWFCSSDEVFSLLQELFLRSCSKIPLPCRLRELVIIDSNIDSSILEQMLQQCTHLEKLSMRDCSGIASLPDSRLSPAASSKPQFFEYTFVPRFYIFSNPRRIAHHEFDQTSSLGLSKFKIIARANAVRLPIPCDVGNRRLSEIVISRRRERCLQTHPSLTYFEVSDTELEMKSFPDENLPSSLTSLTISDLPNLKSLDFKGFQHLTSLQRLYIYHCPKLQAPTKMLPRSLLYLFIVTCPLLKEHCQEEKGKDWHNISHILVIKIDNEVFPSFSLTIHFCFYFRYSSAWRGGGNLEQLDVAPLTVELRQISSESQFDRVIAEAQQLEES</sequence>
<dbReference type="SUPFAM" id="SSF52058">
    <property type="entry name" value="L domain-like"/>
    <property type="match status" value="1"/>
</dbReference>
<keyword evidence="1" id="KW-0611">Plant defense</keyword>
<keyword evidence="4" id="KW-1185">Reference proteome</keyword>
<dbReference type="PANTHER" id="PTHR36766">
    <property type="entry name" value="PLANT BROAD-SPECTRUM MILDEW RESISTANCE PROTEIN RPW8"/>
    <property type="match status" value="1"/>
</dbReference>
<dbReference type="InterPro" id="IPR042197">
    <property type="entry name" value="Apaf_helical"/>
</dbReference>
<name>A0A6A2YRR4_HIBSY</name>
<dbReference type="InterPro" id="IPR002182">
    <property type="entry name" value="NB-ARC"/>
</dbReference>
<evidence type="ECO:0000313" key="4">
    <source>
        <dbReference type="Proteomes" id="UP000436088"/>
    </source>
</evidence>
<feature type="domain" description="NB-ARC" evidence="2">
    <location>
        <begin position="24"/>
        <end position="85"/>
    </location>
</feature>
<comment type="caution">
    <text evidence="3">The sequence shown here is derived from an EMBL/GenBank/DDBJ whole genome shotgun (WGS) entry which is preliminary data.</text>
</comment>
<dbReference type="Gene3D" id="3.80.10.10">
    <property type="entry name" value="Ribonuclease Inhibitor"/>
    <property type="match status" value="2"/>
</dbReference>
<evidence type="ECO:0000256" key="1">
    <source>
        <dbReference type="ARBA" id="ARBA00022821"/>
    </source>
</evidence>
<reference evidence="3" key="1">
    <citation type="submission" date="2019-09" db="EMBL/GenBank/DDBJ databases">
        <title>Draft genome information of white flower Hibiscus syriacus.</title>
        <authorList>
            <person name="Kim Y.-M."/>
        </authorList>
    </citation>
    <scope>NUCLEOTIDE SEQUENCE [LARGE SCALE GENOMIC DNA]</scope>
    <source>
        <strain evidence="3">YM2019G1</strain>
    </source>
</reference>
<dbReference type="EMBL" id="VEPZ02001292">
    <property type="protein sequence ID" value="KAE8682049.1"/>
    <property type="molecule type" value="Genomic_DNA"/>
</dbReference>
<accession>A0A6A2YRR4</accession>
<proteinExistence type="predicted"/>